<comment type="caution">
    <text evidence="18">The sequence shown here is derived from an EMBL/GenBank/DDBJ whole genome shotgun (WGS) entry which is preliminary data.</text>
</comment>
<evidence type="ECO:0000256" key="14">
    <source>
        <dbReference type="ARBA" id="ARBA00023284"/>
    </source>
</evidence>
<dbReference type="HAMAP" id="MF_02089">
    <property type="entry name" value="QueH"/>
    <property type="match status" value="1"/>
</dbReference>
<dbReference type="GO" id="GO:0008616">
    <property type="term" value="P:tRNA queuosine(34) biosynthetic process"/>
    <property type="evidence" value="ECO:0007669"/>
    <property type="project" value="UniProtKB-UniRule"/>
</dbReference>
<evidence type="ECO:0000256" key="6">
    <source>
        <dbReference type="ARBA" id="ARBA00022485"/>
    </source>
</evidence>
<evidence type="ECO:0000256" key="12">
    <source>
        <dbReference type="ARBA" id="ARBA00023014"/>
    </source>
</evidence>
<comment type="similarity">
    <text evidence="3 17">Belongs to the QueH family.</text>
</comment>
<feature type="disulfide bond" description="Redox-active" evidence="17">
    <location>
        <begin position="196"/>
        <end position="198"/>
    </location>
</feature>
<evidence type="ECO:0000313" key="18">
    <source>
        <dbReference type="EMBL" id="RDY20765.1"/>
    </source>
</evidence>
<keyword evidence="12 17" id="KW-0411">Iron-sulfur</keyword>
<keyword evidence="14 17" id="KW-0676">Redox-active center</keyword>
<dbReference type="InterPro" id="IPR003828">
    <property type="entry name" value="QueH"/>
</dbReference>
<evidence type="ECO:0000256" key="4">
    <source>
        <dbReference type="ARBA" id="ARBA00012622"/>
    </source>
</evidence>
<evidence type="ECO:0000256" key="7">
    <source>
        <dbReference type="ARBA" id="ARBA00022694"/>
    </source>
</evidence>
<feature type="binding site" evidence="17">
    <location>
        <position position="114"/>
    </location>
    <ligand>
        <name>[4Fe-4S] cluster</name>
        <dbReference type="ChEBI" id="CHEBI:49883"/>
    </ligand>
</feature>
<keyword evidence="7 17" id="KW-0819">tRNA processing</keyword>
<evidence type="ECO:0000256" key="1">
    <source>
        <dbReference type="ARBA" id="ARBA00002268"/>
    </source>
</evidence>
<dbReference type="Pfam" id="PF02677">
    <property type="entry name" value="QueH"/>
    <property type="match status" value="1"/>
</dbReference>
<proteinExistence type="inferred from homology"/>
<evidence type="ECO:0000256" key="10">
    <source>
        <dbReference type="ARBA" id="ARBA00023002"/>
    </source>
</evidence>
<keyword evidence="10 17" id="KW-0560">Oxidoreductase</keyword>
<dbReference type="EMBL" id="MBEW02000021">
    <property type="protein sequence ID" value="RDY20765.1"/>
    <property type="molecule type" value="Genomic_DNA"/>
</dbReference>
<gene>
    <name evidence="17" type="primary">queH</name>
    <name evidence="18" type="ORF">BBG48_008365</name>
</gene>
<dbReference type="InterPro" id="IPR014729">
    <property type="entry name" value="Rossmann-like_a/b/a_fold"/>
</dbReference>
<dbReference type="PANTHER" id="PTHR36701">
    <property type="entry name" value="EPOXYQUEUOSINE REDUCTASE QUEH"/>
    <property type="match status" value="1"/>
</dbReference>
<keyword evidence="9 17" id="KW-0671">Queuosine biosynthesis</keyword>
<organism evidence="18 19">
    <name type="scientific">Criibacterium bergeronii</name>
    <dbReference type="NCBI Taxonomy" id="1871336"/>
    <lineage>
        <taxon>Bacteria</taxon>
        <taxon>Bacillati</taxon>
        <taxon>Bacillota</taxon>
        <taxon>Clostridia</taxon>
        <taxon>Peptostreptococcales</taxon>
        <taxon>Filifactoraceae</taxon>
        <taxon>Criibacterium</taxon>
    </lineage>
</organism>
<keyword evidence="6 17" id="KW-0004">4Fe-4S</keyword>
<evidence type="ECO:0000256" key="2">
    <source>
        <dbReference type="ARBA" id="ARBA00004691"/>
    </source>
</evidence>
<evidence type="ECO:0000256" key="5">
    <source>
        <dbReference type="ARBA" id="ARBA00016895"/>
    </source>
</evidence>
<dbReference type="STRING" id="1871336.BBG48_05450"/>
<keyword evidence="8 17" id="KW-0479">Metal-binding</keyword>
<evidence type="ECO:0000313" key="19">
    <source>
        <dbReference type="Proteomes" id="UP000093352"/>
    </source>
</evidence>
<comment type="catalytic activity">
    <reaction evidence="16 17">
        <text>epoxyqueuosine(34) in tRNA + AH2 = queuosine(34) in tRNA + A + H2O</text>
        <dbReference type="Rhea" id="RHEA:32159"/>
        <dbReference type="Rhea" id="RHEA-COMP:18571"/>
        <dbReference type="Rhea" id="RHEA-COMP:18582"/>
        <dbReference type="ChEBI" id="CHEBI:13193"/>
        <dbReference type="ChEBI" id="CHEBI:15377"/>
        <dbReference type="ChEBI" id="CHEBI:17499"/>
        <dbReference type="ChEBI" id="CHEBI:194431"/>
        <dbReference type="ChEBI" id="CHEBI:194443"/>
        <dbReference type="EC" id="1.17.99.6"/>
    </reaction>
</comment>
<dbReference type="SUPFAM" id="SSF52402">
    <property type="entry name" value="Adenine nucleotide alpha hydrolases-like"/>
    <property type="match status" value="1"/>
</dbReference>
<protein>
    <recommendedName>
        <fullName evidence="5 17">Epoxyqueuosine reductase QueH</fullName>
        <ecNumber evidence="4 17">1.17.99.6</ecNumber>
    </recommendedName>
    <alternativeName>
        <fullName evidence="15 17">Queuosine biosynthesis protein QueH</fullName>
    </alternativeName>
</protein>
<feature type="binding site" evidence="17">
    <location>
        <position position="117"/>
    </location>
    <ligand>
        <name>[4Fe-4S] cluster</name>
        <dbReference type="ChEBI" id="CHEBI:49883"/>
    </ligand>
</feature>
<dbReference type="GO" id="GO:0046872">
    <property type="term" value="F:metal ion binding"/>
    <property type="evidence" value="ECO:0007669"/>
    <property type="project" value="UniProtKB-KW"/>
</dbReference>
<evidence type="ECO:0000256" key="11">
    <source>
        <dbReference type="ARBA" id="ARBA00023004"/>
    </source>
</evidence>
<keyword evidence="11 17" id="KW-0408">Iron</keyword>
<comment type="function">
    <text evidence="1 17">Catalyzes the conversion of epoxyqueuosine (oQ) to queuosine (Q), which is a hypermodified base found in the wobble positions of tRNA(Asp), tRNA(Asn), tRNA(His) and tRNA(Tyr).</text>
</comment>
<dbReference type="RefSeq" id="WP_068914048.1">
    <property type="nucleotide sequence ID" value="NZ_MBEW02000021.1"/>
</dbReference>
<evidence type="ECO:0000256" key="15">
    <source>
        <dbReference type="ARBA" id="ARBA00031446"/>
    </source>
</evidence>
<keyword evidence="13 17" id="KW-1015">Disulfide bond</keyword>
<name>A0A371IJV3_9FIRM</name>
<evidence type="ECO:0000256" key="16">
    <source>
        <dbReference type="ARBA" id="ARBA00047415"/>
    </source>
</evidence>
<sequence>MENNTQKINYNKLMEDEIATFGGKKPKLLLQVCCAPCSSHVITLLKENFEITAYYYNPNIYPSEEFFKREVEIKKLISYIGLDESTLVVTEYNPDDFYEKIKGLEKEKEGGARCTVCFNLRMGAAAKYAKANGYDYFTTTLSISPHKNSALLNKIGYNLQEKYDIKYLPADFKKKEGYKHSIQLSKEYGLYRQDYCGCEFSLEQSRQEQMEKVNPQE</sequence>
<evidence type="ECO:0000256" key="3">
    <source>
        <dbReference type="ARBA" id="ARBA00008207"/>
    </source>
</evidence>
<evidence type="ECO:0000256" key="17">
    <source>
        <dbReference type="HAMAP-Rule" id="MF_02089"/>
    </source>
</evidence>
<dbReference type="Gene3D" id="3.40.50.620">
    <property type="entry name" value="HUPs"/>
    <property type="match status" value="1"/>
</dbReference>
<dbReference type="UniPathway" id="UPA00392"/>
<dbReference type="GO" id="GO:0052693">
    <property type="term" value="F:epoxyqueuosine reductase activity"/>
    <property type="evidence" value="ECO:0007669"/>
    <property type="project" value="UniProtKB-UniRule"/>
</dbReference>
<evidence type="ECO:0000256" key="13">
    <source>
        <dbReference type="ARBA" id="ARBA00023157"/>
    </source>
</evidence>
<dbReference type="PANTHER" id="PTHR36701:SF1">
    <property type="entry name" value="EPOXYQUEUOSINE REDUCTASE QUEH"/>
    <property type="match status" value="1"/>
</dbReference>
<evidence type="ECO:0000256" key="8">
    <source>
        <dbReference type="ARBA" id="ARBA00022723"/>
    </source>
</evidence>
<dbReference type="AlphaFoldDB" id="A0A371IJV3"/>
<comment type="pathway">
    <text evidence="2 17">tRNA modification; tRNA-queuosine biosynthesis.</text>
</comment>
<feature type="binding site" evidence="17">
    <location>
        <position position="33"/>
    </location>
    <ligand>
        <name>[4Fe-4S] cluster</name>
        <dbReference type="ChEBI" id="CHEBI:49883"/>
    </ligand>
</feature>
<accession>A0A371IJV3</accession>
<keyword evidence="19" id="KW-1185">Reference proteome</keyword>
<dbReference type="GO" id="GO:0051539">
    <property type="term" value="F:4 iron, 4 sulfur cluster binding"/>
    <property type="evidence" value="ECO:0007669"/>
    <property type="project" value="UniProtKB-UniRule"/>
</dbReference>
<feature type="binding site" evidence="17">
    <location>
        <position position="34"/>
    </location>
    <ligand>
        <name>[4Fe-4S] cluster</name>
        <dbReference type="ChEBI" id="CHEBI:49883"/>
    </ligand>
</feature>
<dbReference type="Proteomes" id="UP000093352">
    <property type="component" value="Unassembled WGS sequence"/>
</dbReference>
<reference evidence="18 19" key="1">
    <citation type="journal article" date="2016" name="Genome Announc.">
        <title>Draft Genome Sequence of Criibacterium bergeronii gen. nov., sp. nov., Strain CCRI-22567T, Isolated from a Vaginal Sample from a Woman with Bacterial Vaginosis.</title>
        <authorList>
            <person name="Maheux A.F."/>
            <person name="Berube E."/>
            <person name="Boudreau D.K."/>
            <person name="Raymond F."/>
            <person name="Corbeil J."/>
            <person name="Roy P.H."/>
            <person name="Boissinot M."/>
            <person name="Omar R.F."/>
        </authorList>
    </citation>
    <scope>NUCLEOTIDE SEQUENCE [LARGE SCALE GENOMIC DNA]</scope>
    <source>
        <strain evidence="18 19">CCRI-22567</strain>
    </source>
</reference>
<dbReference type="EC" id="1.17.99.6" evidence="4 17"/>
<evidence type="ECO:0000256" key="9">
    <source>
        <dbReference type="ARBA" id="ARBA00022785"/>
    </source>
</evidence>